<evidence type="ECO:0000256" key="3">
    <source>
        <dbReference type="ARBA" id="ARBA00022692"/>
    </source>
</evidence>
<accession>A0A433QZ01</accession>
<evidence type="ECO:0000256" key="2">
    <source>
        <dbReference type="ARBA" id="ARBA00009160"/>
    </source>
</evidence>
<evidence type="ECO:0000256" key="4">
    <source>
        <dbReference type="ARBA" id="ARBA00022989"/>
    </source>
</evidence>
<organism evidence="7 8">
    <name type="scientific">Jimgerdemannia flammicorona</name>
    <dbReference type="NCBI Taxonomy" id="994334"/>
    <lineage>
        <taxon>Eukaryota</taxon>
        <taxon>Fungi</taxon>
        <taxon>Fungi incertae sedis</taxon>
        <taxon>Mucoromycota</taxon>
        <taxon>Mucoromycotina</taxon>
        <taxon>Endogonomycetes</taxon>
        <taxon>Endogonales</taxon>
        <taxon>Endogonaceae</taxon>
        <taxon>Jimgerdemannia</taxon>
    </lineage>
</organism>
<keyword evidence="8" id="KW-1185">Reference proteome</keyword>
<evidence type="ECO:0000313" key="8">
    <source>
        <dbReference type="Proteomes" id="UP000274822"/>
    </source>
</evidence>
<dbReference type="GO" id="GO:0016020">
    <property type="term" value="C:membrane"/>
    <property type="evidence" value="ECO:0007669"/>
    <property type="project" value="UniProtKB-SubCell"/>
</dbReference>
<comment type="caution">
    <text evidence="7">The sequence shown here is derived from an EMBL/GenBank/DDBJ whole genome shotgun (WGS) entry which is preliminary data.</text>
</comment>
<dbReference type="EMBL" id="RBNJ01000257">
    <property type="protein sequence ID" value="RUS35008.1"/>
    <property type="molecule type" value="Genomic_DNA"/>
</dbReference>
<feature type="transmembrane region" description="Helical" evidence="6">
    <location>
        <begin position="137"/>
        <end position="154"/>
    </location>
</feature>
<dbReference type="PANTHER" id="PTHR21346:SF10">
    <property type="entry name" value="TRANSMEMBRANE PROTEIN"/>
    <property type="match status" value="1"/>
</dbReference>
<dbReference type="AlphaFoldDB" id="A0A433QZ01"/>
<reference evidence="7 8" key="1">
    <citation type="journal article" date="2018" name="New Phytol.">
        <title>Phylogenomics of Endogonaceae and evolution of mycorrhizas within Mucoromycota.</title>
        <authorList>
            <person name="Chang Y."/>
            <person name="Desiro A."/>
            <person name="Na H."/>
            <person name="Sandor L."/>
            <person name="Lipzen A."/>
            <person name="Clum A."/>
            <person name="Barry K."/>
            <person name="Grigoriev I.V."/>
            <person name="Martin F.M."/>
            <person name="Stajich J.E."/>
            <person name="Smith M.E."/>
            <person name="Bonito G."/>
            <person name="Spatafora J.W."/>
        </authorList>
    </citation>
    <scope>NUCLEOTIDE SEQUENCE [LARGE SCALE GENOMIC DNA]</scope>
    <source>
        <strain evidence="7 8">AD002</strain>
    </source>
</reference>
<dbReference type="InterPro" id="IPR018247">
    <property type="entry name" value="EF_Hand_1_Ca_BS"/>
</dbReference>
<comment type="subcellular location">
    <subcellularLocation>
        <location evidence="1">Membrane</location>
    </subcellularLocation>
</comment>
<gene>
    <name evidence="7" type="ORF">BC938DRAFT_476991</name>
</gene>
<name>A0A433QZ01_9FUNG</name>
<dbReference type="PANTHER" id="PTHR21346">
    <property type="entry name" value="FUN14 DOMAIN CONTAINING"/>
    <property type="match status" value="1"/>
</dbReference>
<evidence type="ECO:0000313" key="7">
    <source>
        <dbReference type="EMBL" id="RUS35008.1"/>
    </source>
</evidence>
<keyword evidence="4 6" id="KW-1133">Transmembrane helix</keyword>
<dbReference type="Pfam" id="PF04930">
    <property type="entry name" value="FUN14"/>
    <property type="match status" value="1"/>
</dbReference>
<evidence type="ECO:0000256" key="1">
    <source>
        <dbReference type="ARBA" id="ARBA00004370"/>
    </source>
</evidence>
<evidence type="ECO:0000256" key="6">
    <source>
        <dbReference type="SAM" id="Phobius"/>
    </source>
</evidence>
<dbReference type="PROSITE" id="PS00018">
    <property type="entry name" value="EF_HAND_1"/>
    <property type="match status" value="1"/>
</dbReference>
<sequence length="218" mass="23772">MYRSLRPLAARLSPASRVATFQPVPTPKAFYTTAGGRVRFAVAETNKRTVLLTQTTHYARPALLTSLARAGPVATFGATTALFTAARTTYCNPAVCEAAPPLPSSSQPQPLVRKGELTFGASLGFCTGYLVKKIGRAFALIVGVGFLFLQYLSAKGYVTVHWERMASHYRRQLDHDRDGRVTASDWRTSLAILLDLLTANIQFKSTFVGGFYLGARYG</sequence>
<dbReference type="Proteomes" id="UP000274822">
    <property type="component" value="Unassembled WGS sequence"/>
</dbReference>
<proteinExistence type="inferred from homology"/>
<keyword evidence="5 6" id="KW-0472">Membrane</keyword>
<keyword evidence="3 6" id="KW-0812">Transmembrane</keyword>
<comment type="similarity">
    <text evidence="2">Belongs to the FUN14 family.</text>
</comment>
<dbReference type="InterPro" id="IPR007014">
    <property type="entry name" value="FUN14"/>
</dbReference>
<protein>
    <submittedName>
        <fullName evidence="7">FUN14 family-domain-containing protein</fullName>
    </submittedName>
</protein>
<evidence type="ECO:0000256" key="5">
    <source>
        <dbReference type="ARBA" id="ARBA00023136"/>
    </source>
</evidence>